<evidence type="ECO:0000313" key="2">
    <source>
        <dbReference type="Proteomes" id="UP001172386"/>
    </source>
</evidence>
<organism evidence="1 2">
    <name type="scientific">Neophaeococcomyces mojaviensis</name>
    <dbReference type="NCBI Taxonomy" id="3383035"/>
    <lineage>
        <taxon>Eukaryota</taxon>
        <taxon>Fungi</taxon>
        <taxon>Dikarya</taxon>
        <taxon>Ascomycota</taxon>
        <taxon>Pezizomycotina</taxon>
        <taxon>Eurotiomycetes</taxon>
        <taxon>Chaetothyriomycetidae</taxon>
        <taxon>Chaetothyriales</taxon>
        <taxon>Chaetothyriales incertae sedis</taxon>
        <taxon>Neophaeococcomyces</taxon>
    </lineage>
</organism>
<comment type="caution">
    <text evidence="1">The sequence shown here is derived from an EMBL/GenBank/DDBJ whole genome shotgun (WGS) entry which is preliminary data.</text>
</comment>
<keyword evidence="2" id="KW-1185">Reference proteome</keyword>
<dbReference type="EMBL" id="JAPDRQ010000128">
    <property type="protein sequence ID" value="KAJ9654203.1"/>
    <property type="molecule type" value="Genomic_DNA"/>
</dbReference>
<gene>
    <name evidence="1" type="ORF">H2198_006719</name>
</gene>
<protein>
    <submittedName>
        <fullName evidence="1">Uncharacterized protein</fullName>
    </submittedName>
</protein>
<sequence>MAGSSALGFVKTVVLPLLLAASLYLVLSYVILPFYRRYRADITRYSQYAPLTSTLQSTTSIFSDYIPDALRARSIREKLGDWFMRLVLPSLWALRNRHAQSPDAERRHSVGSDDEDGGLFDEESGERMIGFDMNQGRRGVDAQRRTDGRLGIRDPGEDAAINAAVGRDGTRQVDETSDRRLSRELEEGFMDDSASEASDEEVTVGRRRVSISGR</sequence>
<name>A0ACC3A2J0_9EURO</name>
<reference evidence="1" key="1">
    <citation type="submission" date="2022-10" db="EMBL/GenBank/DDBJ databases">
        <title>Culturing micro-colonial fungi from biological soil crusts in the Mojave desert and describing Neophaeococcomyces mojavensis, and introducing the new genera and species Taxawa tesnikishii.</title>
        <authorList>
            <person name="Kurbessoian T."/>
            <person name="Stajich J.E."/>
        </authorList>
    </citation>
    <scope>NUCLEOTIDE SEQUENCE</scope>
    <source>
        <strain evidence="1">JES_112</strain>
    </source>
</reference>
<dbReference type="Proteomes" id="UP001172386">
    <property type="component" value="Unassembled WGS sequence"/>
</dbReference>
<accession>A0ACC3A2J0</accession>
<proteinExistence type="predicted"/>
<evidence type="ECO:0000313" key="1">
    <source>
        <dbReference type="EMBL" id="KAJ9654203.1"/>
    </source>
</evidence>